<gene>
    <name evidence="1" type="ORF">AB0C36_21735</name>
</gene>
<name>A0ABV3DKZ6_9ACTN</name>
<proteinExistence type="predicted"/>
<accession>A0ABV3DKZ6</accession>
<dbReference type="EMBL" id="JBEZFP010000056">
    <property type="protein sequence ID" value="MEU8136122.1"/>
    <property type="molecule type" value="Genomic_DNA"/>
</dbReference>
<sequence length="189" mass="20941">MDGTAAAGAQTPAEMSAFGVVANVRSETAQGEGGLDIRRGLRHFSGGAKVWVLPPQWGDGGEKLFVVGRHRGNRTSYIRIVIESRHLENFRVRGIYSPALLRAMTRPGRGERDYPGHPLWRDREAAERFAAARNVEKMQAVSPEGITLAWVPNPPPLDLDAKGRIWHLAHLNNRRALYSPLEPPEEPVL</sequence>
<dbReference type="Proteomes" id="UP001551482">
    <property type="component" value="Unassembled WGS sequence"/>
</dbReference>
<organism evidence="1 2">
    <name type="scientific">Streptodolium elevatio</name>
    <dbReference type="NCBI Taxonomy" id="3157996"/>
    <lineage>
        <taxon>Bacteria</taxon>
        <taxon>Bacillati</taxon>
        <taxon>Actinomycetota</taxon>
        <taxon>Actinomycetes</taxon>
        <taxon>Kitasatosporales</taxon>
        <taxon>Streptomycetaceae</taxon>
        <taxon>Streptodolium</taxon>
    </lineage>
</organism>
<protein>
    <submittedName>
        <fullName evidence="1">Uncharacterized protein</fullName>
    </submittedName>
</protein>
<evidence type="ECO:0000313" key="1">
    <source>
        <dbReference type="EMBL" id="MEU8136122.1"/>
    </source>
</evidence>
<reference evidence="1 2" key="1">
    <citation type="submission" date="2024-06" db="EMBL/GenBank/DDBJ databases">
        <title>The Natural Products Discovery Center: Release of the First 8490 Sequenced Strains for Exploring Actinobacteria Biosynthetic Diversity.</title>
        <authorList>
            <person name="Kalkreuter E."/>
            <person name="Kautsar S.A."/>
            <person name="Yang D."/>
            <person name="Bader C.D."/>
            <person name="Teijaro C.N."/>
            <person name="Fluegel L."/>
            <person name="Davis C.M."/>
            <person name="Simpson J.R."/>
            <person name="Lauterbach L."/>
            <person name="Steele A.D."/>
            <person name="Gui C."/>
            <person name="Meng S."/>
            <person name="Li G."/>
            <person name="Viehrig K."/>
            <person name="Ye F."/>
            <person name="Su P."/>
            <person name="Kiefer A.F."/>
            <person name="Nichols A."/>
            <person name="Cepeda A.J."/>
            <person name="Yan W."/>
            <person name="Fan B."/>
            <person name="Jiang Y."/>
            <person name="Adhikari A."/>
            <person name="Zheng C.-J."/>
            <person name="Schuster L."/>
            <person name="Cowan T.M."/>
            <person name="Smanski M.J."/>
            <person name="Chevrette M.G."/>
            <person name="De Carvalho L.P.S."/>
            <person name="Shen B."/>
        </authorList>
    </citation>
    <scope>NUCLEOTIDE SEQUENCE [LARGE SCALE GENOMIC DNA]</scope>
    <source>
        <strain evidence="1 2">NPDC048946</strain>
    </source>
</reference>
<keyword evidence="2" id="KW-1185">Reference proteome</keyword>
<dbReference type="RefSeq" id="WP_358356394.1">
    <property type="nucleotide sequence ID" value="NZ_JBEZFP010000056.1"/>
</dbReference>
<comment type="caution">
    <text evidence="1">The sequence shown here is derived from an EMBL/GenBank/DDBJ whole genome shotgun (WGS) entry which is preliminary data.</text>
</comment>
<evidence type="ECO:0000313" key="2">
    <source>
        <dbReference type="Proteomes" id="UP001551482"/>
    </source>
</evidence>